<organism evidence="1 2">
    <name type="scientific">Leuconostoc citreum (strain KM20)</name>
    <dbReference type="NCBI Taxonomy" id="349519"/>
    <lineage>
        <taxon>Bacteria</taxon>
        <taxon>Bacillati</taxon>
        <taxon>Bacillota</taxon>
        <taxon>Bacilli</taxon>
        <taxon>Lactobacillales</taxon>
        <taxon>Lactobacillaceae</taxon>
        <taxon>Leuconostoc</taxon>
    </lineage>
</organism>
<dbReference type="AlphaFoldDB" id="B1N0L4"/>
<dbReference type="EMBL" id="DQ489740">
    <property type="protein sequence ID" value="ACA83619.1"/>
    <property type="molecule type" value="Genomic_DNA"/>
</dbReference>
<evidence type="ECO:0000313" key="2">
    <source>
        <dbReference type="Proteomes" id="UP000002166"/>
    </source>
</evidence>
<keyword evidence="1" id="KW-0614">Plasmid</keyword>
<accession>B1N0L4</accession>
<proteinExistence type="predicted"/>
<dbReference type="HOGENOM" id="CLU_213849_0_0_9"/>
<gene>
    <name evidence="1" type="ordered locus">LCK_p100016</name>
</gene>
<name>B1N0L4_LEUCK</name>
<geneLocation type="plasmid" evidence="1 2">
    <name>pLCK1</name>
</geneLocation>
<dbReference type="Proteomes" id="UP000002166">
    <property type="component" value="Plasmid pLCK1"/>
</dbReference>
<reference evidence="1 2" key="1">
    <citation type="journal article" date="2008" name="J. Bacteriol.">
        <title>Complete genome sequence of Leuconostoc citreum KM20.</title>
        <authorList>
            <person name="Kim J.F."/>
            <person name="Jeong H."/>
            <person name="Lee J.-S."/>
            <person name="Choi S.-H."/>
            <person name="Ha M."/>
            <person name="Hur C.-G."/>
            <person name="Kim J.-S."/>
            <person name="Lee S."/>
            <person name="Park H.-S."/>
            <person name="Park Y.-H."/>
            <person name="Oh T.K."/>
        </authorList>
    </citation>
    <scope>NUCLEOTIDE SEQUENCE [LARGE SCALE GENOMIC DNA]</scope>
    <source>
        <strain evidence="1 2">KM20</strain>
    </source>
</reference>
<sequence length="53" mass="6087">MHGNIFNDKKKKMFKKISTFISIRAEQYAAIKFVGYLSTNDEAGFVEILSNLE</sequence>
<keyword evidence="2" id="KW-1185">Reference proteome</keyword>
<dbReference type="KEGG" id="lci:LCK_p100016"/>
<protein>
    <submittedName>
        <fullName evidence="1">Uncharacterized protein</fullName>
    </submittedName>
</protein>
<evidence type="ECO:0000313" key="1">
    <source>
        <dbReference type="EMBL" id="ACA83619.1"/>
    </source>
</evidence>